<organism evidence="2">
    <name type="scientific">Siphoviridae sp. ctM7c3</name>
    <dbReference type="NCBI Taxonomy" id="2826257"/>
    <lineage>
        <taxon>Viruses</taxon>
        <taxon>Duplodnaviria</taxon>
        <taxon>Heunggongvirae</taxon>
        <taxon>Uroviricota</taxon>
        <taxon>Caudoviricetes</taxon>
    </lineage>
</organism>
<dbReference type="EMBL" id="BK014785">
    <property type="protein sequence ID" value="DAD75509.1"/>
    <property type="molecule type" value="Genomic_DNA"/>
</dbReference>
<keyword evidence="1" id="KW-0175">Coiled coil</keyword>
<dbReference type="GO" id="GO:0005200">
    <property type="term" value="F:structural constituent of cytoskeleton"/>
    <property type="evidence" value="ECO:0007669"/>
    <property type="project" value="TreeGrafter"/>
</dbReference>
<feature type="coiled-coil region" evidence="1">
    <location>
        <begin position="649"/>
        <end position="697"/>
    </location>
</feature>
<evidence type="ECO:0000256" key="1">
    <source>
        <dbReference type="SAM" id="Coils"/>
    </source>
</evidence>
<sequence length="1074" mass="114943">MAYNIGPKIGIDGEAEFRRQISQINTEYKTLVAQTKAVTAEFDKNGDEQGKLRATAAQLQKQIDNQRSKVSLLENAWGKAKAKFGDSSIEAQRLEGALYDAQAEVSKLEKELANADTELAAASEAFRGAGNDAGDFIDSAQDAADKIADFADAADNASGDVDDFSDSVDDAGEASLNFSDILKAGILSDAIMSGFRKLLEGAKDFASGMIESAAQVQAENAQFEQTFFGLEAAARSSLQAVADEAGITATRMQGSYTKIYAFAKTAGADSEEALGLAQRALEAAADSAAYYDRSIEDATEALQSFLKGNYANDAALGIAATETTRNTAANEKYAKSFQELSESQKVDVLLSMVEAGNKASGALGQAARESDSWENATGELKEAQRQLQAVLGDPVMKNTIPIIQKFTDKMNAAAKSGKLDDLAEGIGNTFGWLVDHGADVVGAVAGIASAFIAFQATKKAGEIFQIVTSFFQISTAATAAGEAMAASGAVASASPWGLAATVIGGVVGIITSITTSASLAADAESELADATENFANRIEAANENYASTKAEIEGAAYAAGIYVQRLQELEAAGLNTAVAHREYEMIVEQLNGLIPDLNLAIDEQTGLINKNSDALIGDIEAWKKNATAKALQEKYTDVLEEQGAAEAALIDAQAKRNRLTEESKILTAEKSRLESEQSRIAKQLDAVEQQINRTNAEGVESTYELQKQKQELTKEYNLLGISLDENSEKIQDNINQQNGLENQIKESRETLATYEGQIADAENALKLFADECENGGDKLTGTDKAVQTMVGRLQALQDEYEATRVSTLESMNTQIGLFDEVSEKCEMSIDDMIKNLQSQQTAFDNYADNLKEAARRGVDEGLVKQLSDGSIESMQILQSILDGSGEKLDELNTIFRQKNESKENAAAIAADFATGLSDGKAAVYSEAYGMGSDIVRGVIAGVNDNEYLYGNQMQSLARTGNNAFRSYNQINSPSRLFYQNTAYIVQGAVNAIQDNMAKYGEAMHRMAELGERNFVIPTADQTNHGGTGTGAQNINLGGITIHVNAPSGIDERKLSRYILVDAEQIFRRRLAANG</sequence>
<dbReference type="PANTHER" id="PTHR47357:SF1">
    <property type="entry name" value="SPINDLE POLE BODY COMPONENT 110"/>
    <property type="match status" value="1"/>
</dbReference>
<feature type="coiled-coil region" evidence="1">
    <location>
        <begin position="49"/>
        <end position="125"/>
    </location>
</feature>
<dbReference type="PANTHER" id="PTHR47357">
    <property type="entry name" value="COP1-INTERACTIVE PROTEIN 1"/>
    <property type="match status" value="1"/>
</dbReference>
<reference evidence="2" key="1">
    <citation type="journal article" date="2021" name="Proc. Natl. Acad. Sci. U.S.A.">
        <title>A Catalog of Tens of Thousands of Viruses from Human Metagenomes Reveals Hidden Associations with Chronic Diseases.</title>
        <authorList>
            <person name="Tisza M.J."/>
            <person name="Buck C.B."/>
        </authorList>
    </citation>
    <scope>NUCLEOTIDE SEQUENCE</scope>
    <source>
        <strain evidence="2">CtM7c3</strain>
    </source>
</reference>
<feature type="coiled-coil region" evidence="1">
    <location>
        <begin position="730"/>
        <end position="771"/>
    </location>
</feature>
<dbReference type="Gene3D" id="1.10.287.1490">
    <property type="match status" value="1"/>
</dbReference>
<name>A0A8S5LZL2_9CAUD</name>
<proteinExistence type="predicted"/>
<evidence type="ECO:0000313" key="2">
    <source>
        <dbReference type="EMBL" id="DAD75509.1"/>
    </source>
</evidence>
<protein>
    <submittedName>
        <fullName evidence="2">Chromosome segregation protein</fullName>
    </submittedName>
</protein>
<accession>A0A8S5LZL2</accession>